<comment type="caution">
    <text evidence="1">The sequence shown here is derived from an EMBL/GenBank/DDBJ whole genome shotgun (WGS) entry which is preliminary data.</text>
</comment>
<reference evidence="1" key="1">
    <citation type="submission" date="2021-03" db="EMBL/GenBank/DDBJ databases">
        <authorList>
            <consortium name="DOE Joint Genome Institute"/>
            <person name="Ahrendt S."/>
            <person name="Looney B.P."/>
            <person name="Miyauchi S."/>
            <person name="Morin E."/>
            <person name="Drula E."/>
            <person name="Courty P.E."/>
            <person name="Chicoki N."/>
            <person name="Fauchery L."/>
            <person name="Kohler A."/>
            <person name="Kuo A."/>
            <person name="Labutti K."/>
            <person name="Pangilinan J."/>
            <person name="Lipzen A."/>
            <person name="Riley R."/>
            <person name="Andreopoulos W."/>
            <person name="He G."/>
            <person name="Johnson J."/>
            <person name="Barry K.W."/>
            <person name="Grigoriev I.V."/>
            <person name="Nagy L."/>
            <person name="Hibbett D."/>
            <person name="Henrissat B."/>
            <person name="Matheny P.B."/>
            <person name="Labbe J."/>
            <person name="Martin F."/>
        </authorList>
    </citation>
    <scope>NUCLEOTIDE SEQUENCE</scope>
    <source>
        <strain evidence="1">HHB10654</strain>
    </source>
</reference>
<dbReference type="Proteomes" id="UP000814140">
    <property type="component" value="Unassembled WGS sequence"/>
</dbReference>
<evidence type="ECO:0000313" key="2">
    <source>
        <dbReference type="Proteomes" id="UP000814140"/>
    </source>
</evidence>
<protein>
    <submittedName>
        <fullName evidence="1">Uncharacterized protein</fullName>
    </submittedName>
</protein>
<organism evidence="1 2">
    <name type="scientific">Artomyces pyxidatus</name>
    <dbReference type="NCBI Taxonomy" id="48021"/>
    <lineage>
        <taxon>Eukaryota</taxon>
        <taxon>Fungi</taxon>
        <taxon>Dikarya</taxon>
        <taxon>Basidiomycota</taxon>
        <taxon>Agaricomycotina</taxon>
        <taxon>Agaricomycetes</taxon>
        <taxon>Russulales</taxon>
        <taxon>Auriscalpiaceae</taxon>
        <taxon>Artomyces</taxon>
    </lineage>
</organism>
<gene>
    <name evidence="1" type="ORF">BV25DRAFT_1826631</name>
</gene>
<evidence type="ECO:0000313" key="1">
    <source>
        <dbReference type="EMBL" id="KAI0061497.1"/>
    </source>
</evidence>
<keyword evidence="2" id="KW-1185">Reference proteome</keyword>
<reference evidence="1" key="2">
    <citation type="journal article" date="2022" name="New Phytol.">
        <title>Evolutionary transition to the ectomycorrhizal habit in the genomes of a hyperdiverse lineage of mushroom-forming fungi.</title>
        <authorList>
            <person name="Looney B."/>
            <person name="Miyauchi S."/>
            <person name="Morin E."/>
            <person name="Drula E."/>
            <person name="Courty P.E."/>
            <person name="Kohler A."/>
            <person name="Kuo A."/>
            <person name="LaButti K."/>
            <person name="Pangilinan J."/>
            <person name="Lipzen A."/>
            <person name="Riley R."/>
            <person name="Andreopoulos W."/>
            <person name="He G."/>
            <person name="Johnson J."/>
            <person name="Nolan M."/>
            <person name="Tritt A."/>
            <person name="Barry K.W."/>
            <person name="Grigoriev I.V."/>
            <person name="Nagy L.G."/>
            <person name="Hibbett D."/>
            <person name="Henrissat B."/>
            <person name="Matheny P.B."/>
            <person name="Labbe J."/>
            <person name="Martin F.M."/>
        </authorList>
    </citation>
    <scope>NUCLEOTIDE SEQUENCE</scope>
    <source>
        <strain evidence="1">HHB10654</strain>
    </source>
</reference>
<dbReference type="EMBL" id="MU277212">
    <property type="protein sequence ID" value="KAI0061497.1"/>
    <property type="molecule type" value="Genomic_DNA"/>
</dbReference>
<sequence length="594" mass="66233">MSPGDASVNGENFWSVTVRSRLSALTGDPSLQTSDVATDLRNLLLKERSDFLQELHTINGHINALSRTSRLPAELLAYVFSFCAADSKAWREMNAGIGWVVVTHVCRRWRHIALSHPRLWRYLDFPLSLSWAQEMISRSKAIPCIVSWISGYPRTGRPPSVLGDGFNELALSQLHGIEQLRLDGFDGTTQSLEAVLALPAPDLTTVDIKCKGLFLPPNIFDGIAPRLRNVSVVGCLTFPWTSPILQNVVNLKVEGEHLSFILSTRTELLSALQAMRALEKLALVSCLPDSPTLAHTTSHVIAPPNLQYLELCGDLFPCADILRHVRIPHTGIKLRLQCETSGTANDFEVLFPFIVAAGGTPPKPFACIEVETQSRTCFVLDGERSPVNDIESWERGPNGPNLQLFLDWSVEMGWTAVDLLQAACKAVSVDHLQYLTVDIEEFSERWNMPPQKFDLPVWLDTFGRAKELHFVKTWGHAGHSLCEALSQASHDGGHWQSTLRTPLGPLFMPALKTLRLYMVRFSHLFVGGQLKLRKFLPLVLQARNLAGAPRLDLEMSTCSQKMEDELKELVDSFDLLQEPESDWDNSGSDEESQL</sequence>
<name>A0ACB8SZG7_9AGAM</name>
<accession>A0ACB8SZG7</accession>
<proteinExistence type="predicted"/>